<sequence length="929" mass="105275">MKYLINYSLATTLLLVLSSAAVAATVKGKVQDAQREPLIGANVVVLNSNKVAPVGLDGSYQLSDLQPGTYTLSVAYVGYQTLTKVVTISEQHENQTLNLTLEQTQNELSEVVVTAQALRGTETEARQLERLSSNTINVVSAKAIALSPDVSVANVVQRVSGLTVERNSNGDPQYAIVRGMDKRYSYTLVNGIKIPSPDNNNRYVPLDIFPAALLDRLEVYKSLTADREGDAIAGGVNMVMKSAPAYRELKADLQVGYNYINLQEGFNQFNTRVIKSESPKELYGAGYQAQVGDFTRKNLEVENVKPLPDVLGAISYGNRYFGNKLGLMLGSSFQNTYRGSKSIWFDAETERFGTNQPALRELQERHYSTQQIRFANHGRLDYRFSPKHSLNLYTGYYNLSNNEAREIKTTMMDGRNYNPAAGNAILSYSTRTRATHQYILNTTLQGEHQLLTPLLLDWSAVYSDAGSQRPDNARFSRNGELRDFVEQPTNVERRSPRQWERNADKDLSGYLNLQLKPANWNGSLVKAGGMYRSKERDNYFNRYRFDPNPGRQVQGEHWNTFSDVQWDLVNPAGSDNNELNYKATENILAYYALSQFNLSNLAINTGLRVEHTLQGYTLKTPKENQTPDSSQTYTDLLPSLSLKYRPNEVMNLRFNYYKAISRPGFFEVVPYVMEEDGYNEVGNANLKRVRSDNFDFRWEFFPTAVDQLLAGAFYKHIQDPIEYAVVREGVNNEPVIKPGNYGTATNLGLELDFCKYFNRIGLKGNYTYTYSRITTTKALRTRENPEDPTSQLTVINVEQNRPLQGQATHIGNLSLLYRDQQHGLDAQLAFVYTGERLETISPFLDNDMYARPITQVDLSVEKRISPKAEVFVKAMNLLNSPYEVYIKKPVYQEEGNTIAYPHQNKMNSQTLIRRDEYFQSVRVGVRVNF</sequence>
<evidence type="ECO:0000256" key="1">
    <source>
        <dbReference type="ARBA" id="ARBA00004442"/>
    </source>
</evidence>
<feature type="chain" id="PRO_5023151799" evidence="5">
    <location>
        <begin position="24"/>
        <end position="929"/>
    </location>
</feature>
<dbReference type="InterPro" id="IPR012910">
    <property type="entry name" value="Plug_dom"/>
</dbReference>
<dbReference type="SUPFAM" id="SSF49464">
    <property type="entry name" value="Carboxypeptidase regulatory domain-like"/>
    <property type="match status" value="1"/>
</dbReference>
<keyword evidence="3" id="KW-0998">Cell outer membrane</keyword>
<dbReference type="InterPro" id="IPR008969">
    <property type="entry name" value="CarboxyPept-like_regulatory"/>
</dbReference>
<proteinExistence type="inferred from homology"/>
<dbReference type="Pfam" id="PF13715">
    <property type="entry name" value="CarbopepD_reg_2"/>
    <property type="match status" value="1"/>
</dbReference>
<dbReference type="Gene3D" id="2.40.170.20">
    <property type="entry name" value="TonB-dependent receptor, beta-barrel domain"/>
    <property type="match status" value="1"/>
</dbReference>
<comment type="caution">
    <text evidence="8">The sequence shown here is derived from an EMBL/GenBank/DDBJ whole genome shotgun (WGS) entry which is preliminary data.</text>
</comment>
<reference evidence="8 9" key="1">
    <citation type="submission" date="2019-08" db="EMBL/GenBank/DDBJ databases">
        <authorList>
            <person name="Shi S."/>
        </authorList>
    </citation>
    <scope>NUCLEOTIDE SEQUENCE [LARGE SCALE GENOMIC DNA]</scope>
    <source>
        <strain evidence="8 9">GY10130</strain>
    </source>
</reference>
<dbReference type="PANTHER" id="PTHR40980:SF4">
    <property type="entry name" value="TONB-DEPENDENT RECEPTOR-LIKE BETA-BARREL DOMAIN-CONTAINING PROTEIN"/>
    <property type="match status" value="1"/>
</dbReference>
<dbReference type="RefSeq" id="WP_147921659.1">
    <property type="nucleotide sequence ID" value="NZ_VRTY01000032.1"/>
</dbReference>
<accession>A0A5C8K8H5</accession>
<keyword evidence="2 4" id="KW-0472">Membrane</keyword>
<evidence type="ECO:0000259" key="6">
    <source>
        <dbReference type="Pfam" id="PF00593"/>
    </source>
</evidence>
<dbReference type="OrthoDB" id="9768470at2"/>
<organism evidence="8 9">
    <name type="scientific">Pontibacter qinzhouensis</name>
    <dbReference type="NCBI Taxonomy" id="2603253"/>
    <lineage>
        <taxon>Bacteria</taxon>
        <taxon>Pseudomonadati</taxon>
        <taxon>Bacteroidota</taxon>
        <taxon>Cytophagia</taxon>
        <taxon>Cytophagales</taxon>
        <taxon>Hymenobacteraceae</taxon>
        <taxon>Pontibacter</taxon>
    </lineage>
</organism>
<evidence type="ECO:0000313" key="8">
    <source>
        <dbReference type="EMBL" id="TXK46805.1"/>
    </source>
</evidence>
<feature type="signal peptide" evidence="5">
    <location>
        <begin position="1"/>
        <end position="23"/>
    </location>
</feature>
<evidence type="ECO:0000256" key="3">
    <source>
        <dbReference type="ARBA" id="ARBA00023237"/>
    </source>
</evidence>
<keyword evidence="4" id="KW-0798">TonB box</keyword>
<evidence type="ECO:0000256" key="4">
    <source>
        <dbReference type="RuleBase" id="RU003357"/>
    </source>
</evidence>
<keyword evidence="9" id="KW-1185">Reference proteome</keyword>
<dbReference type="Proteomes" id="UP000321926">
    <property type="component" value="Unassembled WGS sequence"/>
</dbReference>
<dbReference type="EMBL" id="VRTY01000032">
    <property type="protein sequence ID" value="TXK46805.1"/>
    <property type="molecule type" value="Genomic_DNA"/>
</dbReference>
<evidence type="ECO:0000256" key="5">
    <source>
        <dbReference type="SAM" id="SignalP"/>
    </source>
</evidence>
<dbReference type="InterPro" id="IPR000531">
    <property type="entry name" value="Beta-barrel_TonB"/>
</dbReference>
<evidence type="ECO:0000256" key="2">
    <source>
        <dbReference type="ARBA" id="ARBA00023136"/>
    </source>
</evidence>
<evidence type="ECO:0000313" key="9">
    <source>
        <dbReference type="Proteomes" id="UP000321926"/>
    </source>
</evidence>
<dbReference type="SUPFAM" id="SSF56935">
    <property type="entry name" value="Porins"/>
    <property type="match status" value="1"/>
</dbReference>
<feature type="domain" description="TonB-dependent receptor-like beta-barrel" evidence="6">
    <location>
        <begin position="465"/>
        <end position="877"/>
    </location>
</feature>
<comment type="subcellular location">
    <subcellularLocation>
        <location evidence="1 4">Cell outer membrane</location>
    </subcellularLocation>
</comment>
<dbReference type="Pfam" id="PF07715">
    <property type="entry name" value="Plug"/>
    <property type="match status" value="1"/>
</dbReference>
<feature type="domain" description="TonB-dependent receptor plug" evidence="7">
    <location>
        <begin position="133"/>
        <end position="236"/>
    </location>
</feature>
<dbReference type="InterPro" id="IPR037066">
    <property type="entry name" value="Plug_dom_sf"/>
</dbReference>
<keyword evidence="5" id="KW-0732">Signal</keyword>
<name>A0A5C8K8H5_9BACT</name>
<dbReference type="AlphaFoldDB" id="A0A5C8K8H5"/>
<protein>
    <submittedName>
        <fullName evidence="8">Outer membrane beta-barrel protein</fullName>
    </submittedName>
</protein>
<dbReference type="InterPro" id="IPR036942">
    <property type="entry name" value="Beta-barrel_TonB_sf"/>
</dbReference>
<comment type="similarity">
    <text evidence="4">Belongs to the TonB-dependent receptor family.</text>
</comment>
<dbReference type="Gene3D" id="2.170.130.10">
    <property type="entry name" value="TonB-dependent receptor, plug domain"/>
    <property type="match status" value="1"/>
</dbReference>
<dbReference type="Pfam" id="PF00593">
    <property type="entry name" value="TonB_dep_Rec_b-barrel"/>
    <property type="match status" value="1"/>
</dbReference>
<dbReference type="PANTHER" id="PTHR40980">
    <property type="entry name" value="PLUG DOMAIN-CONTAINING PROTEIN"/>
    <property type="match status" value="1"/>
</dbReference>
<gene>
    <name evidence="8" type="ORF">FVR03_10285</name>
</gene>
<dbReference type="Gene3D" id="2.60.40.1120">
    <property type="entry name" value="Carboxypeptidase-like, regulatory domain"/>
    <property type="match status" value="1"/>
</dbReference>
<dbReference type="GO" id="GO:0009279">
    <property type="term" value="C:cell outer membrane"/>
    <property type="evidence" value="ECO:0007669"/>
    <property type="project" value="UniProtKB-SubCell"/>
</dbReference>
<evidence type="ECO:0000259" key="7">
    <source>
        <dbReference type="Pfam" id="PF07715"/>
    </source>
</evidence>